<dbReference type="SUPFAM" id="SSF46785">
    <property type="entry name" value="Winged helix' DNA-binding domain"/>
    <property type="match status" value="1"/>
</dbReference>
<gene>
    <name evidence="5" type="ORF">SAMN02745775_10768</name>
</gene>
<proteinExistence type="predicted"/>
<dbReference type="Gene3D" id="1.20.120.530">
    <property type="entry name" value="GntR ligand-binding domain-like"/>
    <property type="match status" value="1"/>
</dbReference>
<dbReference type="Gene3D" id="1.10.10.10">
    <property type="entry name" value="Winged helix-like DNA-binding domain superfamily/Winged helix DNA-binding domain"/>
    <property type="match status" value="1"/>
</dbReference>
<dbReference type="InterPro" id="IPR008920">
    <property type="entry name" value="TF_FadR/GntR_C"/>
</dbReference>
<feature type="domain" description="HTH gntR-type" evidence="4">
    <location>
        <begin position="15"/>
        <end position="83"/>
    </location>
</feature>
<keyword evidence="1" id="KW-0805">Transcription regulation</keyword>
<evidence type="ECO:0000256" key="3">
    <source>
        <dbReference type="ARBA" id="ARBA00023163"/>
    </source>
</evidence>
<dbReference type="GO" id="GO:0003700">
    <property type="term" value="F:DNA-binding transcription factor activity"/>
    <property type="evidence" value="ECO:0007669"/>
    <property type="project" value="InterPro"/>
</dbReference>
<dbReference type="InterPro" id="IPR000524">
    <property type="entry name" value="Tscrpt_reg_HTH_GntR"/>
</dbReference>
<evidence type="ECO:0000313" key="5">
    <source>
        <dbReference type="EMBL" id="SFK77739.1"/>
    </source>
</evidence>
<reference evidence="5 6" key="1">
    <citation type="submission" date="2016-10" db="EMBL/GenBank/DDBJ databases">
        <authorList>
            <person name="de Groot N.N."/>
        </authorList>
    </citation>
    <scope>NUCLEOTIDE SEQUENCE [LARGE SCALE GENOMIC DNA]</scope>
    <source>
        <strain evidence="5 6">DSM 19981</strain>
    </source>
</reference>
<dbReference type="InterPro" id="IPR011711">
    <property type="entry name" value="GntR_C"/>
</dbReference>
<evidence type="ECO:0000256" key="2">
    <source>
        <dbReference type="ARBA" id="ARBA00023125"/>
    </source>
</evidence>
<organism evidence="5 6">
    <name type="scientific">Falsiroseomonas stagni DSM 19981</name>
    <dbReference type="NCBI Taxonomy" id="1123062"/>
    <lineage>
        <taxon>Bacteria</taxon>
        <taxon>Pseudomonadati</taxon>
        <taxon>Pseudomonadota</taxon>
        <taxon>Alphaproteobacteria</taxon>
        <taxon>Acetobacterales</taxon>
        <taxon>Roseomonadaceae</taxon>
        <taxon>Falsiroseomonas</taxon>
    </lineage>
</organism>
<dbReference type="Pfam" id="PF07729">
    <property type="entry name" value="FCD"/>
    <property type="match status" value="1"/>
</dbReference>
<name>A0A1I4CBT4_9PROT</name>
<dbReference type="SMART" id="SM00895">
    <property type="entry name" value="FCD"/>
    <property type="match status" value="1"/>
</dbReference>
<dbReference type="InterPro" id="IPR036390">
    <property type="entry name" value="WH_DNA-bd_sf"/>
</dbReference>
<dbReference type="CDD" id="cd07377">
    <property type="entry name" value="WHTH_GntR"/>
    <property type="match status" value="1"/>
</dbReference>
<dbReference type="AlphaFoldDB" id="A0A1I4CBT4"/>
<dbReference type="Proteomes" id="UP000199473">
    <property type="component" value="Unassembled WGS sequence"/>
</dbReference>
<dbReference type="PANTHER" id="PTHR43537">
    <property type="entry name" value="TRANSCRIPTIONAL REGULATOR, GNTR FAMILY"/>
    <property type="match status" value="1"/>
</dbReference>
<dbReference type="EMBL" id="FOSQ01000007">
    <property type="protein sequence ID" value="SFK77739.1"/>
    <property type="molecule type" value="Genomic_DNA"/>
</dbReference>
<sequence>MSGRPIGMAPLRSPANLTGALVHRLAEEIRSGRLAPGARLPTEQDLMREAGVSRTVVREAVAALRAEGLVFTRQGVGAFVSDRPGEGIFRLTPSEAEGLQQVIQVLELRLALEVEAAGLAALRRDATSLAAIREAEAAFDAAMASGSDGAEADFALHRAIFAATANPHFLRLLEVLGRHAIPRRALGLVERSDAERRAYLEQVRREHRLVAESIAAGDSAAARDAMRGHLEAARERYRRLADQVGAGAP</sequence>
<evidence type="ECO:0000313" key="6">
    <source>
        <dbReference type="Proteomes" id="UP000199473"/>
    </source>
</evidence>
<dbReference type="STRING" id="1123062.SAMN02745775_10768"/>
<keyword evidence="6" id="KW-1185">Reference proteome</keyword>
<evidence type="ECO:0000256" key="1">
    <source>
        <dbReference type="ARBA" id="ARBA00023015"/>
    </source>
</evidence>
<dbReference type="SUPFAM" id="SSF48008">
    <property type="entry name" value="GntR ligand-binding domain-like"/>
    <property type="match status" value="1"/>
</dbReference>
<dbReference type="OrthoDB" id="9809707at2"/>
<dbReference type="Pfam" id="PF00392">
    <property type="entry name" value="GntR"/>
    <property type="match status" value="1"/>
</dbReference>
<keyword evidence="3" id="KW-0804">Transcription</keyword>
<dbReference type="SMART" id="SM00345">
    <property type="entry name" value="HTH_GNTR"/>
    <property type="match status" value="1"/>
</dbReference>
<protein>
    <submittedName>
        <fullName evidence="5">DNA-binding transcriptional regulator, FadR family</fullName>
    </submittedName>
</protein>
<dbReference type="RefSeq" id="WP_092961266.1">
    <property type="nucleotide sequence ID" value="NZ_FOSQ01000007.1"/>
</dbReference>
<evidence type="ECO:0000259" key="4">
    <source>
        <dbReference type="PROSITE" id="PS50949"/>
    </source>
</evidence>
<dbReference type="PROSITE" id="PS50949">
    <property type="entry name" value="HTH_GNTR"/>
    <property type="match status" value="1"/>
</dbReference>
<dbReference type="GO" id="GO:0003677">
    <property type="term" value="F:DNA binding"/>
    <property type="evidence" value="ECO:0007669"/>
    <property type="project" value="UniProtKB-KW"/>
</dbReference>
<dbReference type="PANTHER" id="PTHR43537:SF44">
    <property type="entry name" value="GNTR FAMILY REGULATORY PROTEIN"/>
    <property type="match status" value="1"/>
</dbReference>
<accession>A0A1I4CBT4</accession>
<dbReference type="PRINTS" id="PR00035">
    <property type="entry name" value="HTHGNTR"/>
</dbReference>
<dbReference type="InterPro" id="IPR036388">
    <property type="entry name" value="WH-like_DNA-bd_sf"/>
</dbReference>
<keyword evidence="2 5" id="KW-0238">DNA-binding</keyword>